<feature type="signal peptide" evidence="1">
    <location>
        <begin position="1"/>
        <end position="19"/>
    </location>
</feature>
<evidence type="ECO:0000256" key="1">
    <source>
        <dbReference type="SAM" id="SignalP"/>
    </source>
</evidence>
<evidence type="ECO:0000313" key="2">
    <source>
        <dbReference type="EMBL" id="KAA6414444.1"/>
    </source>
</evidence>
<name>A0A5M8Q0F3_9LECA</name>
<reference evidence="2 3" key="1">
    <citation type="submission" date="2019-09" db="EMBL/GenBank/DDBJ databases">
        <title>The hologenome of the rock-dwelling lichen Lasallia pustulata.</title>
        <authorList>
            <person name="Greshake Tzovaras B."/>
            <person name="Segers F."/>
            <person name="Bicker A."/>
            <person name="Dal Grande F."/>
            <person name="Otte J."/>
            <person name="Hankeln T."/>
            <person name="Schmitt I."/>
            <person name="Ebersberger I."/>
        </authorList>
    </citation>
    <scope>NUCLEOTIDE SEQUENCE [LARGE SCALE GENOMIC DNA]</scope>
    <source>
        <strain evidence="2">A1-1</strain>
    </source>
</reference>
<dbReference type="AlphaFoldDB" id="A0A5M8Q0F3"/>
<sequence length="106" mass="10111">MRFLPTALLALALSTAALSAEVPAFEQLNKRASPADAGTTLAGAASAVSSAMGASSTAPSMSSMSTMASASAMSASSSKAVAAPTGLPRQWAVVAGAAVGAVGLVI</sequence>
<evidence type="ECO:0000313" key="3">
    <source>
        <dbReference type="Proteomes" id="UP000324767"/>
    </source>
</evidence>
<protein>
    <submittedName>
        <fullName evidence="2">Uncharacterized protein</fullName>
    </submittedName>
</protein>
<organism evidence="2 3">
    <name type="scientific">Lasallia pustulata</name>
    <dbReference type="NCBI Taxonomy" id="136370"/>
    <lineage>
        <taxon>Eukaryota</taxon>
        <taxon>Fungi</taxon>
        <taxon>Dikarya</taxon>
        <taxon>Ascomycota</taxon>
        <taxon>Pezizomycotina</taxon>
        <taxon>Lecanoromycetes</taxon>
        <taxon>OSLEUM clade</taxon>
        <taxon>Umbilicariomycetidae</taxon>
        <taxon>Umbilicariales</taxon>
        <taxon>Umbilicariaceae</taxon>
        <taxon>Lasallia</taxon>
    </lineage>
</organism>
<comment type="caution">
    <text evidence="2">The sequence shown here is derived from an EMBL/GenBank/DDBJ whole genome shotgun (WGS) entry which is preliminary data.</text>
</comment>
<dbReference type="EMBL" id="VXIT01000002">
    <property type="protein sequence ID" value="KAA6414444.1"/>
    <property type="molecule type" value="Genomic_DNA"/>
</dbReference>
<keyword evidence="1" id="KW-0732">Signal</keyword>
<proteinExistence type="predicted"/>
<dbReference type="Proteomes" id="UP000324767">
    <property type="component" value="Unassembled WGS sequence"/>
</dbReference>
<accession>A0A5M8Q0F3</accession>
<feature type="chain" id="PRO_5024367740" evidence="1">
    <location>
        <begin position="20"/>
        <end position="106"/>
    </location>
</feature>
<gene>
    <name evidence="2" type="ORF">FRX48_01193</name>
</gene>